<keyword evidence="2" id="KW-0472">Membrane</keyword>
<dbReference type="EMBL" id="CP001674">
    <property type="protein sequence ID" value="ACT49897.1"/>
    <property type="molecule type" value="Genomic_DNA"/>
</dbReference>
<dbReference type="AlphaFoldDB" id="C6X9S7"/>
<feature type="region of interest" description="Disordered" evidence="1">
    <location>
        <begin position="292"/>
        <end position="363"/>
    </location>
</feature>
<dbReference type="InterPro" id="IPR036779">
    <property type="entry name" value="LysM_dom_sf"/>
</dbReference>
<dbReference type="InterPro" id="IPR057840">
    <property type="entry name" value="FimV_N"/>
</dbReference>
<dbReference type="Gene3D" id="3.10.350.10">
    <property type="entry name" value="LysM domain"/>
    <property type="match status" value="1"/>
</dbReference>
<keyword evidence="2" id="KW-0812">Transmembrane</keyword>
<proteinExistence type="predicted"/>
<dbReference type="NCBIfam" id="TIGR03505">
    <property type="entry name" value="FimV_core"/>
    <property type="match status" value="1"/>
</dbReference>
<reference evidence="5" key="1">
    <citation type="submission" date="2009-07" db="EMBL/GenBank/DDBJ databases">
        <title>Complete sequence of chromosome of Methylovorus sp. SIP3-4.</title>
        <authorList>
            <person name="Lucas S."/>
            <person name="Copeland A."/>
            <person name="Lapidus A."/>
            <person name="Glavina del Rio T."/>
            <person name="Tice H."/>
            <person name="Bruce D."/>
            <person name="Goodwin L."/>
            <person name="Pitluck S."/>
            <person name="Clum A."/>
            <person name="Larimer F."/>
            <person name="Land M."/>
            <person name="Hauser L."/>
            <person name="Kyrpides N."/>
            <person name="Mikhailova N."/>
            <person name="Kayluzhnaya M."/>
            <person name="Chistoserdova L."/>
        </authorList>
    </citation>
    <scope>NUCLEOTIDE SEQUENCE [LARGE SCALE GENOMIC DNA]</scope>
    <source>
        <strain evidence="5">SIP3-4</strain>
    </source>
</reference>
<feature type="compositionally biased region" description="Low complexity" evidence="1">
    <location>
        <begin position="346"/>
        <end position="363"/>
    </location>
</feature>
<evidence type="ECO:0000313" key="4">
    <source>
        <dbReference type="EMBL" id="ACT49897.1"/>
    </source>
</evidence>
<dbReference type="eggNOG" id="COG3170">
    <property type="taxonomic scope" value="Bacteria"/>
</dbReference>
<feature type="domain" description="FimV N-terminal" evidence="3">
    <location>
        <begin position="49"/>
        <end position="156"/>
    </location>
</feature>
<evidence type="ECO:0000256" key="2">
    <source>
        <dbReference type="SAM" id="Phobius"/>
    </source>
</evidence>
<gene>
    <name evidence="4" type="ordered locus">Msip34_0649</name>
</gene>
<dbReference type="STRING" id="582744.Msip34_0649"/>
<dbReference type="HOGENOM" id="CLU_007099_0_0_4"/>
<feature type="transmembrane region" description="Helical" evidence="2">
    <location>
        <begin position="389"/>
        <end position="409"/>
    </location>
</feature>
<feature type="compositionally biased region" description="Low complexity" evidence="1">
    <location>
        <begin position="299"/>
        <end position="308"/>
    </location>
</feature>
<feature type="region of interest" description="Disordered" evidence="1">
    <location>
        <begin position="469"/>
        <end position="492"/>
    </location>
</feature>
<dbReference type="KEGG" id="mei:Msip34_0649"/>
<evidence type="ECO:0000256" key="1">
    <source>
        <dbReference type="SAM" id="MobiDB-lite"/>
    </source>
</evidence>
<feature type="region of interest" description="Disordered" evidence="1">
    <location>
        <begin position="646"/>
        <end position="670"/>
    </location>
</feature>
<dbReference type="Proteomes" id="UP000002743">
    <property type="component" value="Chromosome"/>
</dbReference>
<evidence type="ECO:0000259" key="3">
    <source>
        <dbReference type="Pfam" id="PF25800"/>
    </source>
</evidence>
<evidence type="ECO:0000313" key="5">
    <source>
        <dbReference type="Proteomes" id="UP000002743"/>
    </source>
</evidence>
<protein>
    <submittedName>
        <fullName evidence="4">Tfp pilus assembly protein FimV-like protein</fullName>
    </submittedName>
</protein>
<dbReference type="Pfam" id="PF25800">
    <property type="entry name" value="FimV_N"/>
    <property type="match status" value="1"/>
</dbReference>
<organism evidence="4 5">
    <name type="scientific">Methylovorus glucosotrophus (strain SIP3-4)</name>
    <dbReference type="NCBI Taxonomy" id="582744"/>
    <lineage>
        <taxon>Bacteria</taxon>
        <taxon>Pseudomonadati</taxon>
        <taxon>Pseudomonadota</taxon>
        <taxon>Betaproteobacteria</taxon>
        <taxon>Nitrosomonadales</taxon>
        <taxon>Methylophilaceae</taxon>
        <taxon>Methylovorus</taxon>
    </lineage>
</organism>
<keyword evidence="5" id="KW-1185">Reference proteome</keyword>
<name>C6X9S7_METGS</name>
<reference evidence="4 5" key="2">
    <citation type="journal article" date="2011" name="J. Bacteriol.">
        <title>Genomes of three methylotrophs from a single niche uncover genetic and metabolic divergence of Methylophilaceae.</title>
        <authorList>
            <person name="Lapidus A."/>
            <person name="Clum A."/>
            <person name="Labutti K."/>
            <person name="Kaluzhnaya M.G."/>
            <person name="Lim S."/>
            <person name="Beck D.A."/>
            <person name="Glavina Del Rio T."/>
            <person name="Nolan M."/>
            <person name="Mavromatis K."/>
            <person name="Huntemann M."/>
            <person name="Lucas S."/>
            <person name="Lidstrom M.E."/>
            <person name="Ivanova N."/>
            <person name="Chistoserdova L."/>
        </authorList>
    </citation>
    <scope>NUCLEOTIDE SEQUENCE [LARGE SCALE GENOMIC DNA]</scope>
    <source>
        <strain evidence="4 5">SIP3-4</strain>
    </source>
</reference>
<sequence precursor="true">MQHDEIATIIKKFNDANMPPINSLARRSGFKALSLILLLVLVPVLAFGAGLGRINVKSTLGEPLNADIELLEMPAKEAATLVARIGNNDEYLTAGLQDAIVPPGVRVTSVARPDGTHVLHVTTPRAVNEPFLELLIKVDSDNLHMVRQYTVLLDPPTSKMGDEPVVVNTIPELQSQGLVAEVPPPFPIKSKSRKSRSGGNGAHAFDTSKAAIPLSADTYLTQPGDIFGKVAQQYQPAGVPLKKVMAALYAANPEAFLDGDINQLKSGQVLKIPSPEALGGALPNKAKPAVVEVPPPAAPKSADAPANPEFVLKISPGDTSDAADKDGQTGEPTADANAEAKGQGTQATSTPAPVAPAPAVAQAAPPAPSLATVANQGQPGFWDTVLDRLVWIGLGLLLGLVSLGMVYYLHMRRLTAMQNWHESMVQTTAPRHHPNDVEPKVVSAPPPVMPVEPAVAAIMAPAIAAAVAEDKPEASSSTAPLQPGSEQEADFDIHEVDPIVEAEIYISYGRDEQAENILLNALEKTPDRHELTLCLLKIYAERQDAIAFDNLALRLQQAAENGEPGTLEQWHTAAVMGHRLSPHNPLYIVEGLTDQTPAPEPEEDTLMLPELGPIVEEPPVLPEFEPLKPLAETNILEFTFEKIPAEGAQKKPEEVEEHDTHATLFPSEKK</sequence>
<dbReference type="InterPro" id="IPR020012">
    <property type="entry name" value="LysM_FimV"/>
</dbReference>
<keyword evidence="2" id="KW-1133">Transmembrane helix</keyword>
<accession>C6X9S7</accession>